<feature type="repeat" description="ANK" evidence="2">
    <location>
        <begin position="1352"/>
        <end position="1387"/>
    </location>
</feature>
<feature type="repeat" description="ANK" evidence="2">
    <location>
        <begin position="988"/>
        <end position="1010"/>
    </location>
</feature>
<keyword evidence="1" id="KW-0677">Repeat</keyword>
<dbReference type="Pfam" id="PF01048">
    <property type="entry name" value="PNP_UDP_1"/>
    <property type="match status" value="1"/>
</dbReference>
<feature type="domain" description="Nucleoside phosphorylase" evidence="3">
    <location>
        <begin position="13"/>
        <end position="276"/>
    </location>
</feature>
<dbReference type="GO" id="GO:0005737">
    <property type="term" value="C:cytoplasm"/>
    <property type="evidence" value="ECO:0007669"/>
    <property type="project" value="TreeGrafter"/>
</dbReference>
<feature type="repeat" description="ANK" evidence="2">
    <location>
        <begin position="1141"/>
        <end position="1173"/>
    </location>
</feature>
<dbReference type="PRINTS" id="PR01415">
    <property type="entry name" value="ANKYRIN"/>
</dbReference>
<dbReference type="Gene3D" id="1.25.40.20">
    <property type="entry name" value="Ankyrin repeat-containing domain"/>
    <property type="match status" value="5"/>
</dbReference>
<dbReference type="InterPro" id="IPR000845">
    <property type="entry name" value="Nucleoside_phosphorylase_d"/>
</dbReference>
<dbReference type="Pfam" id="PF12796">
    <property type="entry name" value="Ank_2"/>
    <property type="match status" value="4"/>
</dbReference>
<gene>
    <name evidence="6" type="ORF">TWF696_000691</name>
</gene>
<comment type="caution">
    <text evidence="6">The sequence shown here is derived from an EMBL/GenBank/DDBJ whole genome shotgun (WGS) entry which is preliminary data.</text>
</comment>
<dbReference type="PANTHER" id="PTHR24118:SF100">
    <property type="entry name" value="FYVE-TYPE DOMAIN-CONTAINING PROTEIN"/>
    <property type="match status" value="1"/>
</dbReference>
<dbReference type="InterPro" id="IPR054471">
    <property type="entry name" value="GPIID_WHD"/>
</dbReference>
<dbReference type="GO" id="GO:0003824">
    <property type="term" value="F:catalytic activity"/>
    <property type="evidence" value="ECO:0007669"/>
    <property type="project" value="InterPro"/>
</dbReference>
<organism evidence="6 7">
    <name type="scientific">Orbilia brochopaga</name>
    <dbReference type="NCBI Taxonomy" id="3140254"/>
    <lineage>
        <taxon>Eukaryota</taxon>
        <taxon>Fungi</taxon>
        <taxon>Dikarya</taxon>
        <taxon>Ascomycota</taxon>
        <taxon>Pezizomycotina</taxon>
        <taxon>Orbiliomycetes</taxon>
        <taxon>Orbiliales</taxon>
        <taxon>Orbiliaceae</taxon>
        <taxon>Orbilia</taxon>
    </lineage>
</organism>
<evidence type="ECO:0000313" key="6">
    <source>
        <dbReference type="EMBL" id="KAK6359537.1"/>
    </source>
</evidence>
<evidence type="ECO:0000259" key="4">
    <source>
        <dbReference type="Pfam" id="PF22939"/>
    </source>
</evidence>
<proteinExistence type="predicted"/>
<dbReference type="SUPFAM" id="SSF48403">
    <property type="entry name" value="Ankyrin repeat"/>
    <property type="match status" value="3"/>
</dbReference>
<keyword evidence="2" id="KW-0040">ANK repeat</keyword>
<evidence type="ECO:0000259" key="3">
    <source>
        <dbReference type="Pfam" id="PF01048"/>
    </source>
</evidence>
<dbReference type="Gene3D" id="3.40.50.300">
    <property type="entry name" value="P-loop containing nucleotide triphosphate hydrolases"/>
    <property type="match status" value="1"/>
</dbReference>
<dbReference type="EMBL" id="JAVHNQ010000001">
    <property type="protein sequence ID" value="KAK6359537.1"/>
    <property type="molecule type" value="Genomic_DNA"/>
</dbReference>
<evidence type="ECO:0000256" key="2">
    <source>
        <dbReference type="PROSITE-ProRule" id="PRU00023"/>
    </source>
</evidence>
<feature type="repeat" description="ANK" evidence="2">
    <location>
        <begin position="921"/>
        <end position="953"/>
    </location>
</feature>
<dbReference type="Gene3D" id="3.40.50.1580">
    <property type="entry name" value="Nucleoside phosphorylase domain"/>
    <property type="match status" value="1"/>
</dbReference>
<evidence type="ECO:0000256" key="1">
    <source>
        <dbReference type="ARBA" id="ARBA00022737"/>
    </source>
</evidence>
<dbReference type="PROSITE" id="PS50297">
    <property type="entry name" value="ANK_REP_REGION"/>
    <property type="match status" value="9"/>
</dbReference>
<dbReference type="InterPro" id="IPR035994">
    <property type="entry name" value="Nucleoside_phosphorylase_sf"/>
</dbReference>
<feature type="repeat" description="ANK" evidence="2">
    <location>
        <begin position="1175"/>
        <end position="1207"/>
    </location>
</feature>
<dbReference type="InterPro" id="IPR002110">
    <property type="entry name" value="Ankyrin_rpt"/>
</dbReference>
<dbReference type="SMART" id="SM00248">
    <property type="entry name" value="ANK"/>
    <property type="match status" value="15"/>
</dbReference>
<feature type="repeat" description="ANK" evidence="2">
    <location>
        <begin position="1108"/>
        <end position="1140"/>
    </location>
</feature>
<feature type="repeat" description="ANK" evidence="2">
    <location>
        <begin position="1285"/>
        <end position="1317"/>
    </location>
</feature>
<evidence type="ECO:0000259" key="5">
    <source>
        <dbReference type="Pfam" id="PF24883"/>
    </source>
</evidence>
<dbReference type="PROSITE" id="PS50088">
    <property type="entry name" value="ANK_REPEAT"/>
    <property type="match status" value="12"/>
</dbReference>
<dbReference type="GO" id="GO:0005634">
    <property type="term" value="C:nucleus"/>
    <property type="evidence" value="ECO:0007669"/>
    <property type="project" value="TreeGrafter"/>
</dbReference>
<dbReference type="Proteomes" id="UP001375240">
    <property type="component" value="Unassembled WGS sequence"/>
</dbReference>
<sequence length="1513" mass="168235">MVRQLRREDYTMGWVCALPIELAAAKQMLDEEHSNKFHHEANETNIYTCGRIHEHNVVIVCLPKGQIGTNSAAETATQLKLVFKSIQFSLMVGIGGGVPSEAADIRLGDVVVSTPCGTHGGVVQFDLGKATLHGFERTGSLNTPSTILLKAVSTLQALSISGNWRLQDCISKLNNLPAFNRQNAGPDILFQADYNCEGVSSEKRGRKRQKLRESRTDVEIHYGTIASGNQVIKDASERDKVSKRLGGVLCFEMEAAALMNILSCLLIRGICDYADSHKNKCWQPYAAATAAAYAKELLAVIPCVSAMELTPSKDTFQECDSIISWISPLNFAVKQQDTLALRCEDTGSWIFDNRQFMDWLDGSIKFLWCFGIPGSGKTVLASIIIDHLERIYEKNDDVCVCYLYCDYNNEETTKGTNLIANLLRQLLYSRPQVPESVVNLHKHCSSKGTNPTRQELLGLIRAQVHSFSDIFLVIDALDEIPERGYERDGFIQDIHGIRTPHRGIRVLVTSRKLADIETASEGEPYLEVRANIEDIKKYVEAGITRSRRLKSLIRKDHSLRERLRDIIISKTDGMFLMARLHMNSVADAQNRRHLDQKLHSIPDELNDAYDSALVRIQKQPKEDVVLANRILSWILLALGPLSITELQHALAVAKDKGSIDQDMITDEEILTNVCCGFVVIDREGSKIRLVHFTLQEYLAQQWAQHISRYQADMASSCLQYLSSDAFATGPCDTVEDLKERAEKYPFLKYAASCWGDHVRNSGELNEDLMALIMCFLNDERIVATSKQAGEIDRLLHGTIRNCFLDHYPQKVTGLHVAAYFGLEVVVHRLLYEGAELNAKDSYHRTALDIAASRGQDKVVSLLLETKHRGRLFNPEESDRSMALHYAALEGQTRTMQLLVEAGTNINWLGVSGVSWYHESDRTAAALHLSCSRGHKKAVEWLLQNGAEVNLKAAHSHYTAMHIAAEKGYVDLVTLLVRHKGDIFARGLHNFTPLHLASEKGHLAVVQALLELAHDHVSIVNDRTTDGETPLILAAERHHIDVVRYLLDKGADVLAACKTGITPLHAPIPMLGPTHGDRPDMTEQTVRTCCRAFKLLITRGADIDAKNAAGHTPLSLTCSFGIETAVQYLIQVGADLDCRNLEGLTPLGEAIKNGQDSITGMLLNAGVNPELNHGRPQHTALHLAAAYSRTAIVQMLLGKNASISATDEGGGTMLHSLARGFGQDEHYGSEGAVDIYCGYYSNVRFSLRDRYYTRLWKWQLEFETEHIAIADLLVNAGADVNAKDCKEETPLFAAARYNRKSLFGHLLARGADTNITNLRGDSVLHHAIALGSHDILRILLDMDSGPLETQNRFGSTVLSVACSFHDQRNFSAAELLLQHGANPNMRNRNLSTALHQAAVWGNERIIGLLIDYGADVKAVDKDGHTLLHYAAYATMVDRNQVRRSMALDEPFSSDLIPQLATPFQSYKKIFSLLVERGVDENLKDMHGLSARQVFQGFRNWLKASQLRALQTPKN</sequence>
<feature type="domain" description="Nephrocystin 3-like N-terminal" evidence="5">
    <location>
        <begin position="345"/>
        <end position="511"/>
    </location>
</feature>
<dbReference type="Pfam" id="PF13637">
    <property type="entry name" value="Ank_4"/>
    <property type="match status" value="1"/>
</dbReference>
<dbReference type="Pfam" id="PF00023">
    <property type="entry name" value="Ank"/>
    <property type="match status" value="2"/>
</dbReference>
<dbReference type="InterPro" id="IPR027417">
    <property type="entry name" value="P-loop_NTPase"/>
</dbReference>
<dbReference type="SUPFAM" id="SSF53167">
    <property type="entry name" value="Purine and uridine phosphorylases"/>
    <property type="match status" value="1"/>
</dbReference>
<dbReference type="SUPFAM" id="SSF52540">
    <property type="entry name" value="P-loop containing nucleoside triphosphate hydrolases"/>
    <property type="match status" value="1"/>
</dbReference>
<keyword evidence="7" id="KW-1185">Reference proteome</keyword>
<dbReference type="Pfam" id="PF24883">
    <property type="entry name" value="NPHP3_N"/>
    <property type="match status" value="1"/>
</dbReference>
<feature type="repeat" description="ANK" evidence="2">
    <location>
        <begin position="955"/>
        <end position="987"/>
    </location>
</feature>
<feature type="repeat" description="ANK" evidence="2">
    <location>
        <begin position="1025"/>
        <end position="1057"/>
    </location>
</feature>
<dbReference type="GO" id="GO:0009116">
    <property type="term" value="P:nucleoside metabolic process"/>
    <property type="evidence" value="ECO:0007669"/>
    <property type="project" value="InterPro"/>
</dbReference>
<dbReference type="PANTHER" id="PTHR24118">
    <property type="entry name" value="POTE ANKYRIN DOMAIN"/>
    <property type="match status" value="1"/>
</dbReference>
<evidence type="ECO:0000313" key="7">
    <source>
        <dbReference type="Proteomes" id="UP001375240"/>
    </source>
</evidence>
<feature type="repeat" description="ANK" evidence="2">
    <location>
        <begin position="878"/>
        <end position="906"/>
    </location>
</feature>
<feature type="domain" description="GPI inositol-deacylase winged helix" evidence="4">
    <location>
        <begin position="625"/>
        <end position="701"/>
    </location>
</feature>
<reference evidence="6 7" key="1">
    <citation type="submission" date="2019-10" db="EMBL/GenBank/DDBJ databases">
        <authorList>
            <person name="Palmer J.M."/>
        </authorList>
    </citation>
    <scope>NUCLEOTIDE SEQUENCE [LARGE SCALE GENOMIC DNA]</scope>
    <source>
        <strain evidence="6 7">TWF696</strain>
    </source>
</reference>
<feature type="repeat" description="ANK" evidence="2">
    <location>
        <begin position="809"/>
        <end position="841"/>
    </location>
</feature>
<name>A0AAV9VDL1_9PEZI</name>
<protein>
    <submittedName>
        <fullName evidence="6">Uncharacterized protein</fullName>
    </submittedName>
</protein>
<dbReference type="InterPro" id="IPR056884">
    <property type="entry name" value="NPHP3-like_N"/>
</dbReference>
<feature type="repeat" description="ANK" evidence="2">
    <location>
        <begin position="1388"/>
        <end position="1420"/>
    </location>
</feature>
<accession>A0AAV9VDL1</accession>
<dbReference type="Pfam" id="PF22939">
    <property type="entry name" value="WHD_GPIID"/>
    <property type="match status" value="1"/>
</dbReference>
<dbReference type="InterPro" id="IPR036770">
    <property type="entry name" value="Ankyrin_rpt-contain_sf"/>
</dbReference>